<accession>A0ABW7ND01</accession>
<evidence type="ECO:0000256" key="3">
    <source>
        <dbReference type="ARBA" id="ARBA00022840"/>
    </source>
</evidence>
<dbReference type="InterPro" id="IPR003439">
    <property type="entry name" value="ABC_transporter-like_ATP-bd"/>
</dbReference>
<keyword evidence="6" id="KW-1185">Reference proteome</keyword>
<evidence type="ECO:0000256" key="2">
    <source>
        <dbReference type="ARBA" id="ARBA00022741"/>
    </source>
</evidence>
<dbReference type="Gene3D" id="3.40.50.300">
    <property type="entry name" value="P-loop containing nucleotide triphosphate hydrolases"/>
    <property type="match status" value="1"/>
</dbReference>
<keyword evidence="3 5" id="KW-0067">ATP-binding</keyword>
<evidence type="ECO:0000259" key="4">
    <source>
        <dbReference type="PROSITE" id="PS50893"/>
    </source>
</evidence>
<dbReference type="InterPro" id="IPR003593">
    <property type="entry name" value="AAA+_ATPase"/>
</dbReference>
<reference evidence="5 6" key="1">
    <citation type="journal article" date="2013" name="Int. J. Syst. Evol. Microbiol.">
        <title>Marinoscillum luteum sp. nov., isolated from marine sediment.</title>
        <authorList>
            <person name="Cha I.T."/>
            <person name="Park S.J."/>
            <person name="Kim S.J."/>
            <person name="Kim J.G."/>
            <person name="Jung M.Y."/>
            <person name="Shin K.S."/>
            <person name="Kwon K.K."/>
            <person name="Yang S.H."/>
            <person name="Seo Y.S."/>
            <person name="Rhee S.K."/>
        </authorList>
    </citation>
    <scope>NUCLEOTIDE SEQUENCE [LARGE SCALE GENOMIC DNA]</scope>
    <source>
        <strain evidence="5 6">KCTC 23939</strain>
    </source>
</reference>
<protein>
    <submittedName>
        <fullName evidence="5">ATP-binding cassette domain-containing protein</fullName>
    </submittedName>
</protein>
<dbReference type="EMBL" id="JBIPKE010000020">
    <property type="protein sequence ID" value="MFH6985495.1"/>
    <property type="molecule type" value="Genomic_DNA"/>
</dbReference>
<dbReference type="PANTHER" id="PTHR42939">
    <property type="entry name" value="ABC TRANSPORTER ATP-BINDING PROTEIN ALBC-RELATED"/>
    <property type="match status" value="1"/>
</dbReference>
<dbReference type="InterPro" id="IPR017871">
    <property type="entry name" value="ABC_transporter-like_CS"/>
</dbReference>
<keyword evidence="1" id="KW-0813">Transport</keyword>
<evidence type="ECO:0000313" key="5">
    <source>
        <dbReference type="EMBL" id="MFH6985495.1"/>
    </source>
</evidence>
<dbReference type="Pfam" id="PF00005">
    <property type="entry name" value="ABC_tran"/>
    <property type="match status" value="1"/>
</dbReference>
<dbReference type="SMART" id="SM00382">
    <property type="entry name" value="AAA"/>
    <property type="match status" value="1"/>
</dbReference>
<dbReference type="SUPFAM" id="SSF52540">
    <property type="entry name" value="P-loop containing nucleoside triphosphate hydrolases"/>
    <property type="match status" value="1"/>
</dbReference>
<name>A0ABW7ND01_9BACT</name>
<evidence type="ECO:0000313" key="6">
    <source>
        <dbReference type="Proteomes" id="UP001610063"/>
    </source>
</evidence>
<feature type="domain" description="ABC transporter" evidence="4">
    <location>
        <begin position="3"/>
        <end position="201"/>
    </location>
</feature>
<evidence type="ECO:0000256" key="1">
    <source>
        <dbReference type="ARBA" id="ARBA00022448"/>
    </source>
</evidence>
<keyword evidence="2" id="KW-0547">Nucleotide-binding</keyword>
<dbReference type="Proteomes" id="UP001610063">
    <property type="component" value="Unassembled WGS sequence"/>
</dbReference>
<sequence length="201" mass="22668">MKITLTDLGKKYNREWVFRHLNFEISPGDTIAITGHNGSGKSTLLKVLGGYLTPSQGKVTYGDSKEHIQTQFSFAAPYLNLLEEFTLKEHLAFHNKFKKALCSHEEMLALSNLAGAEDKLVKDFSSGMKQRLRLVLAFFYESSLLLLDEPTSNLDQDGTDWYLSMLQKVSDEQTMIIASNQPQEYAGANHIISIENFKQGQ</sequence>
<dbReference type="InterPro" id="IPR027417">
    <property type="entry name" value="P-loop_NTPase"/>
</dbReference>
<dbReference type="PROSITE" id="PS50893">
    <property type="entry name" value="ABC_TRANSPORTER_2"/>
    <property type="match status" value="1"/>
</dbReference>
<proteinExistence type="predicted"/>
<gene>
    <name evidence="5" type="ORF">ACHKAR_18735</name>
</gene>
<dbReference type="InterPro" id="IPR051782">
    <property type="entry name" value="ABC_Transporter_VariousFunc"/>
</dbReference>
<dbReference type="GO" id="GO:0005524">
    <property type="term" value="F:ATP binding"/>
    <property type="evidence" value="ECO:0007669"/>
    <property type="project" value="UniProtKB-KW"/>
</dbReference>
<comment type="caution">
    <text evidence="5">The sequence shown here is derived from an EMBL/GenBank/DDBJ whole genome shotgun (WGS) entry which is preliminary data.</text>
</comment>
<dbReference type="PROSITE" id="PS00211">
    <property type="entry name" value="ABC_TRANSPORTER_1"/>
    <property type="match status" value="1"/>
</dbReference>
<dbReference type="PANTHER" id="PTHR42939:SF1">
    <property type="entry name" value="ABC TRANSPORTER ATP-BINDING PROTEIN ALBC-RELATED"/>
    <property type="match status" value="1"/>
</dbReference>
<dbReference type="RefSeq" id="WP_395418939.1">
    <property type="nucleotide sequence ID" value="NZ_JBIPKE010000020.1"/>
</dbReference>
<organism evidence="5 6">
    <name type="scientific">Marinoscillum luteum</name>
    <dbReference type="NCBI Taxonomy" id="861051"/>
    <lineage>
        <taxon>Bacteria</taxon>
        <taxon>Pseudomonadati</taxon>
        <taxon>Bacteroidota</taxon>
        <taxon>Cytophagia</taxon>
        <taxon>Cytophagales</taxon>
        <taxon>Reichenbachiellaceae</taxon>
        <taxon>Marinoscillum</taxon>
    </lineage>
</organism>